<gene>
    <name evidence="20" type="primary">ntrC_1</name>
    <name evidence="20" type="ORF">DSM104635_01990</name>
</gene>
<evidence type="ECO:0000256" key="13">
    <source>
        <dbReference type="ARBA" id="ARBA00023231"/>
    </source>
</evidence>
<dbReference type="Pfam" id="PF00072">
    <property type="entry name" value="Response_reg"/>
    <property type="match status" value="1"/>
</dbReference>
<evidence type="ECO:0000256" key="1">
    <source>
        <dbReference type="ARBA" id="ARBA00004496"/>
    </source>
</evidence>
<keyword evidence="3" id="KW-0963">Cytoplasm</keyword>
<evidence type="ECO:0000256" key="17">
    <source>
        <dbReference type="PROSITE-ProRule" id="PRU00169"/>
    </source>
</evidence>
<evidence type="ECO:0000256" key="14">
    <source>
        <dbReference type="ARBA" id="ARBA00029881"/>
    </source>
</evidence>
<dbReference type="GO" id="GO:0043565">
    <property type="term" value="F:sequence-specific DNA binding"/>
    <property type="evidence" value="ECO:0007669"/>
    <property type="project" value="InterPro"/>
</dbReference>
<protein>
    <recommendedName>
        <fullName evidence="2">DNA-binding transcriptional regulator NtrC</fullName>
    </recommendedName>
    <alternativeName>
        <fullName evidence="14">Nitrogen regulation protein NR(I)</fullName>
    </alternativeName>
    <alternativeName>
        <fullName evidence="15">Nitrogen regulator I</fullName>
    </alternativeName>
</protein>
<dbReference type="SUPFAM" id="SSF46689">
    <property type="entry name" value="Homeodomain-like"/>
    <property type="match status" value="1"/>
</dbReference>
<evidence type="ECO:0000256" key="9">
    <source>
        <dbReference type="ARBA" id="ARBA00023015"/>
    </source>
</evidence>
<dbReference type="GO" id="GO:0006355">
    <property type="term" value="P:regulation of DNA-templated transcription"/>
    <property type="evidence" value="ECO:0007669"/>
    <property type="project" value="InterPro"/>
</dbReference>
<evidence type="ECO:0000313" key="21">
    <source>
        <dbReference type="Proteomes" id="UP000431269"/>
    </source>
</evidence>
<dbReference type="InterPro" id="IPR058031">
    <property type="entry name" value="AAA_lid_NorR"/>
</dbReference>
<evidence type="ECO:0000313" key="20">
    <source>
        <dbReference type="EMBL" id="QGZ95146.1"/>
    </source>
</evidence>
<evidence type="ECO:0000256" key="5">
    <source>
        <dbReference type="ARBA" id="ARBA00022553"/>
    </source>
</evidence>
<keyword evidence="7" id="KW-0067">ATP-binding</keyword>
<dbReference type="InterPro" id="IPR001789">
    <property type="entry name" value="Sig_transdc_resp-reg_receiver"/>
</dbReference>
<sequence length="460" mass="49430">MSARILLADDDSSLRFVLSQALGKEGYNVRATGNVATLAKWVREGEGDLVLSDVYMGDECVFDALPGMRQARPSLPFIVMSAQSTVATALSAAGAGAYDYVPKPFDLDVLMAAVKRALSGAPDAKTRAQTTKAQKEERLPLIGRSAAMQDVYRVMARVAGTDLTVLIEGESGTGKERVARAIHEHGRRAAHPFITVSLAGAAPAQIDQDLFGSSGAFARAQSGTLFLEDLDELPSEAQTRLAGLLHADDPNARPNVRIIAAAQRSLAALSRQGAFRQDLFYRLNVVAIRVPPLRDRLDDVDDLARAFLLRAKREGLPEKSIDNAAIERLKAHSFPGNVRELENLLRRAAALSPASVITAREIGEELGQAAREEVQTGEVTDDFESAVSRRLAGEFAAASPGLPQAGLYDRLLAEVERPLILQALSATRGNQIRAAAVLGINRNTLRKKIQTLGLQTGRGD</sequence>
<dbReference type="Gene3D" id="1.10.10.60">
    <property type="entry name" value="Homeodomain-like"/>
    <property type="match status" value="1"/>
</dbReference>
<dbReference type="SUPFAM" id="SSF52172">
    <property type="entry name" value="CheY-like"/>
    <property type="match status" value="1"/>
</dbReference>
<keyword evidence="5 17" id="KW-0597">Phosphoprotein</keyword>
<evidence type="ECO:0000256" key="4">
    <source>
        <dbReference type="ARBA" id="ARBA00022491"/>
    </source>
</evidence>
<evidence type="ECO:0000256" key="2">
    <source>
        <dbReference type="ARBA" id="ARBA00019059"/>
    </source>
</evidence>
<dbReference type="InterPro" id="IPR002197">
    <property type="entry name" value="HTH_Fis"/>
</dbReference>
<dbReference type="SMART" id="SM00382">
    <property type="entry name" value="AAA"/>
    <property type="match status" value="1"/>
</dbReference>
<name>A0A6I6MP77_9CAUL</name>
<evidence type="ECO:0000256" key="3">
    <source>
        <dbReference type="ARBA" id="ARBA00022490"/>
    </source>
</evidence>
<dbReference type="GO" id="GO:0005524">
    <property type="term" value="F:ATP binding"/>
    <property type="evidence" value="ECO:0007669"/>
    <property type="project" value="UniProtKB-KW"/>
</dbReference>
<dbReference type="InterPro" id="IPR003593">
    <property type="entry name" value="AAA+_ATPase"/>
</dbReference>
<keyword evidence="6" id="KW-0547">Nucleotide-binding</keyword>
<dbReference type="PROSITE" id="PS00675">
    <property type="entry name" value="SIGMA54_INTERACT_1"/>
    <property type="match status" value="1"/>
</dbReference>
<keyword evidence="8" id="KW-0902">Two-component regulatory system</keyword>
<dbReference type="SMART" id="SM00448">
    <property type="entry name" value="REC"/>
    <property type="match status" value="1"/>
</dbReference>
<evidence type="ECO:0000256" key="8">
    <source>
        <dbReference type="ARBA" id="ARBA00023012"/>
    </source>
</evidence>
<dbReference type="PROSITE" id="PS50110">
    <property type="entry name" value="RESPONSE_REGULATORY"/>
    <property type="match status" value="1"/>
</dbReference>
<keyword evidence="10" id="KW-0238">DNA-binding</keyword>
<keyword evidence="11" id="KW-0010">Activator</keyword>
<dbReference type="AlphaFoldDB" id="A0A6I6MP77"/>
<dbReference type="GO" id="GO:0005737">
    <property type="term" value="C:cytoplasm"/>
    <property type="evidence" value="ECO:0007669"/>
    <property type="project" value="UniProtKB-SubCell"/>
</dbReference>
<keyword evidence="21" id="KW-1185">Reference proteome</keyword>
<evidence type="ECO:0000259" key="19">
    <source>
        <dbReference type="PROSITE" id="PS50110"/>
    </source>
</evidence>
<keyword evidence="13" id="KW-0535">Nitrogen fixation</keyword>
<dbReference type="InterPro" id="IPR027417">
    <property type="entry name" value="P-loop_NTPase"/>
</dbReference>
<dbReference type="Gene3D" id="3.40.50.300">
    <property type="entry name" value="P-loop containing nucleotide triphosphate hydrolases"/>
    <property type="match status" value="1"/>
</dbReference>
<keyword evidence="9" id="KW-0805">Transcription regulation</keyword>
<organism evidence="20 21">
    <name type="scientific">Terricaulis silvestris</name>
    <dbReference type="NCBI Taxonomy" id="2686094"/>
    <lineage>
        <taxon>Bacteria</taxon>
        <taxon>Pseudomonadati</taxon>
        <taxon>Pseudomonadota</taxon>
        <taxon>Alphaproteobacteria</taxon>
        <taxon>Caulobacterales</taxon>
        <taxon>Caulobacteraceae</taxon>
        <taxon>Terricaulis</taxon>
    </lineage>
</organism>
<dbReference type="Gene3D" id="3.40.50.2300">
    <property type="match status" value="1"/>
</dbReference>
<dbReference type="EMBL" id="CP047045">
    <property type="protein sequence ID" value="QGZ95146.1"/>
    <property type="molecule type" value="Genomic_DNA"/>
</dbReference>
<dbReference type="Gene3D" id="1.10.8.60">
    <property type="match status" value="1"/>
</dbReference>
<comment type="function">
    <text evidence="16">Member of the two-component regulatory system NtrB/NtrC, which controls expression of the nitrogen-regulated (ntr) genes in response to nitrogen limitation. Phosphorylated NtrC binds directly to DNA and stimulates the formation of open promoter-sigma54-RNA polymerase complexes.</text>
</comment>
<evidence type="ECO:0000256" key="11">
    <source>
        <dbReference type="ARBA" id="ARBA00023159"/>
    </source>
</evidence>
<evidence type="ECO:0000256" key="10">
    <source>
        <dbReference type="ARBA" id="ARBA00023125"/>
    </source>
</evidence>
<dbReference type="InterPro" id="IPR002078">
    <property type="entry name" value="Sigma_54_int"/>
</dbReference>
<evidence type="ECO:0000256" key="15">
    <source>
        <dbReference type="ARBA" id="ARBA00031910"/>
    </source>
</evidence>
<dbReference type="PANTHER" id="PTHR32071:SF95">
    <property type="entry name" value="DNA-BINDING TRANSCRIPTIONAL REGULATOR NTRC"/>
    <property type="match status" value="1"/>
</dbReference>
<dbReference type="KEGG" id="tsv:DSM104635_01990"/>
<feature type="modified residue" description="4-aspartylphosphate" evidence="17">
    <location>
        <position position="53"/>
    </location>
</feature>
<feature type="domain" description="Response regulatory" evidence="19">
    <location>
        <begin position="4"/>
        <end position="118"/>
    </location>
</feature>
<reference evidence="21" key="1">
    <citation type="submission" date="2019-12" db="EMBL/GenBank/DDBJ databases">
        <title>Complete genome of Terracaulis silvestris 0127_4.</title>
        <authorList>
            <person name="Vieira S."/>
            <person name="Riedel T."/>
            <person name="Sproer C."/>
            <person name="Pascual J."/>
            <person name="Boedeker C."/>
            <person name="Overmann J."/>
        </authorList>
    </citation>
    <scope>NUCLEOTIDE SEQUENCE [LARGE SCALE GENOMIC DNA]</scope>
    <source>
        <strain evidence="21">0127_4</strain>
    </source>
</reference>
<dbReference type="InterPro" id="IPR011006">
    <property type="entry name" value="CheY-like_superfamily"/>
</dbReference>
<keyword evidence="12" id="KW-0804">Transcription</keyword>
<dbReference type="Pfam" id="PF25601">
    <property type="entry name" value="AAA_lid_14"/>
    <property type="match status" value="1"/>
</dbReference>
<dbReference type="Proteomes" id="UP000431269">
    <property type="component" value="Chromosome"/>
</dbReference>
<dbReference type="PRINTS" id="PR01590">
    <property type="entry name" value="HTHFIS"/>
</dbReference>
<dbReference type="InterPro" id="IPR025662">
    <property type="entry name" value="Sigma_54_int_dom_ATP-bd_1"/>
</dbReference>
<dbReference type="RefSeq" id="WP_158766031.1">
    <property type="nucleotide sequence ID" value="NZ_CP047045.1"/>
</dbReference>
<comment type="subcellular location">
    <subcellularLocation>
        <location evidence="1">Cytoplasm</location>
    </subcellularLocation>
</comment>
<evidence type="ECO:0000256" key="7">
    <source>
        <dbReference type="ARBA" id="ARBA00022840"/>
    </source>
</evidence>
<dbReference type="Pfam" id="PF00158">
    <property type="entry name" value="Sigma54_activat"/>
    <property type="match status" value="1"/>
</dbReference>
<evidence type="ECO:0000259" key="18">
    <source>
        <dbReference type="PROSITE" id="PS50045"/>
    </source>
</evidence>
<dbReference type="GO" id="GO:0000160">
    <property type="term" value="P:phosphorelay signal transduction system"/>
    <property type="evidence" value="ECO:0007669"/>
    <property type="project" value="UniProtKB-KW"/>
</dbReference>
<evidence type="ECO:0000256" key="12">
    <source>
        <dbReference type="ARBA" id="ARBA00023163"/>
    </source>
</evidence>
<evidence type="ECO:0000256" key="6">
    <source>
        <dbReference type="ARBA" id="ARBA00022741"/>
    </source>
</evidence>
<dbReference type="Pfam" id="PF02954">
    <property type="entry name" value="HTH_8"/>
    <property type="match status" value="1"/>
</dbReference>
<proteinExistence type="predicted"/>
<dbReference type="SUPFAM" id="SSF52540">
    <property type="entry name" value="P-loop containing nucleoside triphosphate hydrolases"/>
    <property type="match status" value="1"/>
</dbReference>
<dbReference type="InterPro" id="IPR009057">
    <property type="entry name" value="Homeodomain-like_sf"/>
</dbReference>
<accession>A0A6I6MP77</accession>
<dbReference type="PROSITE" id="PS00688">
    <property type="entry name" value="SIGMA54_INTERACT_3"/>
    <property type="match status" value="1"/>
</dbReference>
<feature type="domain" description="Sigma-54 factor interaction" evidence="18">
    <location>
        <begin position="141"/>
        <end position="350"/>
    </location>
</feature>
<dbReference type="PROSITE" id="PS50045">
    <property type="entry name" value="SIGMA54_INTERACT_4"/>
    <property type="match status" value="1"/>
</dbReference>
<keyword evidence="4" id="KW-0678">Repressor</keyword>
<dbReference type="PANTHER" id="PTHR32071">
    <property type="entry name" value="TRANSCRIPTIONAL REGULATORY PROTEIN"/>
    <property type="match status" value="1"/>
</dbReference>
<dbReference type="InterPro" id="IPR025944">
    <property type="entry name" value="Sigma_54_int_dom_CS"/>
</dbReference>
<evidence type="ECO:0000256" key="16">
    <source>
        <dbReference type="ARBA" id="ARBA00043886"/>
    </source>
</evidence>
<dbReference type="CDD" id="cd00009">
    <property type="entry name" value="AAA"/>
    <property type="match status" value="1"/>
</dbReference>